<comment type="similarity">
    <text evidence="3">In the N-terminal section; belongs to the glycosyltransferase 51 family.</text>
</comment>
<dbReference type="InterPro" id="IPR036950">
    <property type="entry name" value="PBP_transglycosylase"/>
</dbReference>
<dbReference type="GO" id="GO:0009002">
    <property type="term" value="F:serine-type D-Ala-D-Ala carboxypeptidase activity"/>
    <property type="evidence" value="ECO:0007669"/>
    <property type="project" value="UniProtKB-EC"/>
</dbReference>
<protein>
    <submittedName>
        <fullName evidence="18">Penicillin-binding protein 1A</fullName>
    </submittedName>
</protein>
<dbReference type="EMBL" id="JACPSX010000287">
    <property type="protein sequence ID" value="MBI3016308.1"/>
    <property type="molecule type" value="Genomic_DNA"/>
</dbReference>
<dbReference type="Proteomes" id="UP000741360">
    <property type="component" value="Unassembled WGS sequence"/>
</dbReference>
<dbReference type="Gene3D" id="3.40.710.10">
    <property type="entry name" value="DD-peptidase/beta-lactamase superfamily"/>
    <property type="match status" value="1"/>
</dbReference>
<keyword evidence="5" id="KW-0645">Protease</keyword>
<evidence type="ECO:0000256" key="7">
    <source>
        <dbReference type="ARBA" id="ARBA00022679"/>
    </source>
</evidence>
<feature type="domain" description="Glycosyl transferase family 51" evidence="17">
    <location>
        <begin position="66"/>
        <end position="240"/>
    </location>
</feature>
<keyword evidence="12" id="KW-0961">Cell wall biogenesis/degradation</keyword>
<dbReference type="InterPro" id="IPR023346">
    <property type="entry name" value="Lysozyme-like_dom_sf"/>
</dbReference>
<evidence type="ECO:0000256" key="14">
    <source>
        <dbReference type="ARBA" id="ARBA00049902"/>
    </source>
</evidence>
<keyword evidence="11" id="KW-0511">Multifunctional enzyme</keyword>
<evidence type="ECO:0000256" key="9">
    <source>
        <dbReference type="ARBA" id="ARBA00022960"/>
    </source>
</evidence>
<evidence type="ECO:0000256" key="13">
    <source>
        <dbReference type="ARBA" id="ARBA00034000"/>
    </source>
</evidence>
<evidence type="ECO:0000256" key="11">
    <source>
        <dbReference type="ARBA" id="ARBA00023268"/>
    </source>
</evidence>
<sequence>MAKRSDKKNRRFSATWTWVGAALIVAALSGIATALTLGQLKTGLPDLRVLEDYRPITTSRFYADDGTLIAELASERRILVSLEDIAPEVIQAFIAVEDKRFFDHKGIDFKAVVRATIKNILSAKIVEGGSTITQQVAKNLFLSQNRTLKRKVKEALLALEIERRYSKREILRVYLNHIYFGYGAYGVEEAGRTYFGKSARELTLAEAAALAALPRSPKRYSYFNNPKVARERRNFVLDRMVNVGFITRQQAETAKKERFTLKAPIRVANTAPYFIEEIRRYIEQRYGDEALTYEGLRIYTTLNLAMQQAANAAIEQGLRTLEDEKVVAPARSHAPLQAALLAIDPASGEIKAMVGGRDYRKSEFNRATQAERQPGSAFKPIVYLTAMEAGYTPSSQFEDSPVTYQIQGFGEWSPKNWDNAYLGPITLKTALSRSVNVVSVKLLDAVGSEKVVGMGRRLGIESPLKANLSLALGTSEVNLLELTSAYSILANRGRRAQPYMIRRIVDQEGKVLETNQPLMVSVVDPKTAFLVTSMLESAVLEGTASRARELGRPAAAKTGTTSDAADAWFMGFTPQLAAGVWVGYDDRSPLGAHVFASNAAGPMWVQFMKKALADIAAADFILPEESPPKPDGVNGAGQNSLPTAATP</sequence>
<evidence type="ECO:0000256" key="8">
    <source>
        <dbReference type="ARBA" id="ARBA00022801"/>
    </source>
</evidence>
<keyword evidence="7" id="KW-0808">Transferase</keyword>
<dbReference type="NCBIfam" id="TIGR02074">
    <property type="entry name" value="PBP_1a_fam"/>
    <property type="match status" value="1"/>
</dbReference>
<evidence type="ECO:0000256" key="1">
    <source>
        <dbReference type="ARBA" id="ARBA00004752"/>
    </source>
</evidence>
<gene>
    <name evidence="18" type="ORF">HYY65_14875</name>
</gene>
<dbReference type="GO" id="GO:0006508">
    <property type="term" value="P:proteolysis"/>
    <property type="evidence" value="ECO:0007669"/>
    <property type="project" value="UniProtKB-KW"/>
</dbReference>
<dbReference type="AlphaFoldDB" id="A0A932GSM3"/>
<dbReference type="SUPFAM" id="SSF53955">
    <property type="entry name" value="Lysozyme-like"/>
    <property type="match status" value="1"/>
</dbReference>
<keyword evidence="4" id="KW-0121">Carboxypeptidase</keyword>
<dbReference type="SUPFAM" id="SSF56601">
    <property type="entry name" value="beta-lactamase/transpeptidase-like"/>
    <property type="match status" value="1"/>
</dbReference>
<evidence type="ECO:0000313" key="19">
    <source>
        <dbReference type="Proteomes" id="UP000741360"/>
    </source>
</evidence>
<evidence type="ECO:0000259" key="17">
    <source>
        <dbReference type="Pfam" id="PF00912"/>
    </source>
</evidence>
<reference evidence="18" key="1">
    <citation type="submission" date="2020-07" db="EMBL/GenBank/DDBJ databases">
        <title>Huge and variable diversity of episymbiotic CPR bacteria and DPANN archaea in groundwater ecosystems.</title>
        <authorList>
            <person name="He C.Y."/>
            <person name="Keren R."/>
            <person name="Whittaker M."/>
            <person name="Farag I.F."/>
            <person name="Doudna J."/>
            <person name="Cate J.H.D."/>
            <person name="Banfield J.F."/>
        </authorList>
    </citation>
    <scope>NUCLEOTIDE SEQUENCE</scope>
    <source>
        <strain evidence="18">NC_groundwater_717_Ag_S-0.2um_59_8</strain>
    </source>
</reference>
<dbReference type="GO" id="GO:0071555">
    <property type="term" value="P:cell wall organization"/>
    <property type="evidence" value="ECO:0007669"/>
    <property type="project" value="UniProtKB-KW"/>
</dbReference>
<comment type="pathway">
    <text evidence="1">Cell wall biogenesis; peptidoglycan biosynthesis.</text>
</comment>
<keyword evidence="8" id="KW-0378">Hydrolase</keyword>
<dbReference type="PANTHER" id="PTHR32282:SF33">
    <property type="entry name" value="PEPTIDOGLYCAN GLYCOSYLTRANSFERASE"/>
    <property type="match status" value="1"/>
</dbReference>
<evidence type="ECO:0000256" key="5">
    <source>
        <dbReference type="ARBA" id="ARBA00022670"/>
    </source>
</evidence>
<dbReference type="GO" id="GO:0008360">
    <property type="term" value="P:regulation of cell shape"/>
    <property type="evidence" value="ECO:0007669"/>
    <property type="project" value="UniProtKB-KW"/>
</dbReference>
<comment type="caution">
    <text evidence="18">The sequence shown here is derived from an EMBL/GenBank/DDBJ whole genome shotgun (WGS) entry which is preliminary data.</text>
</comment>
<evidence type="ECO:0000259" key="16">
    <source>
        <dbReference type="Pfam" id="PF00905"/>
    </source>
</evidence>
<dbReference type="FunFam" id="1.10.3810.10:FF:000001">
    <property type="entry name" value="Penicillin-binding protein 1A"/>
    <property type="match status" value="1"/>
</dbReference>
<dbReference type="Pfam" id="PF00912">
    <property type="entry name" value="Transgly"/>
    <property type="match status" value="1"/>
</dbReference>
<dbReference type="GO" id="GO:0008658">
    <property type="term" value="F:penicillin binding"/>
    <property type="evidence" value="ECO:0007669"/>
    <property type="project" value="InterPro"/>
</dbReference>
<evidence type="ECO:0000256" key="4">
    <source>
        <dbReference type="ARBA" id="ARBA00022645"/>
    </source>
</evidence>
<dbReference type="InterPro" id="IPR050396">
    <property type="entry name" value="Glycosyltr_51/Transpeptidase"/>
</dbReference>
<keyword evidence="6" id="KW-0328">Glycosyltransferase</keyword>
<keyword evidence="9" id="KW-0133">Cell shape</keyword>
<dbReference type="PANTHER" id="PTHR32282">
    <property type="entry name" value="BINDING PROTEIN TRANSPEPTIDASE, PUTATIVE-RELATED"/>
    <property type="match status" value="1"/>
</dbReference>
<dbReference type="InterPro" id="IPR001264">
    <property type="entry name" value="Glyco_trans_51"/>
</dbReference>
<accession>A0A932GSM3</accession>
<dbReference type="GO" id="GO:0030288">
    <property type="term" value="C:outer membrane-bounded periplasmic space"/>
    <property type="evidence" value="ECO:0007669"/>
    <property type="project" value="TreeGrafter"/>
</dbReference>
<evidence type="ECO:0000256" key="6">
    <source>
        <dbReference type="ARBA" id="ARBA00022676"/>
    </source>
</evidence>
<evidence type="ECO:0000256" key="12">
    <source>
        <dbReference type="ARBA" id="ARBA00023316"/>
    </source>
</evidence>
<feature type="region of interest" description="Disordered" evidence="15">
    <location>
        <begin position="623"/>
        <end position="647"/>
    </location>
</feature>
<dbReference type="Pfam" id="PF00905">
    <property type="entry name" value="Transpeptidase"/>
    <property type="match status" value="1"/>
</dbReference>
<organism evidence="18 19">
    <name type="scientific">Tectimicrobiota bacterium</name>
    <dbReference type="NCBI Taxonomy" id="2528274"/>
    <lineage>
        <taxon>Bacteria</taxon>
        <taxon>Pseudomonadati</taxon>
        <taxon>Nitrospinota/Tectimicrobiota group</taxon>
        <taxon>Candidatus Tectimicrobiota</taxon>
    </lineage>
</organism>
<evidence type="ECO:0000256" key="10">
    <source>
        <dbReference type="ARBA" id="ARBA00022984"/>
    </source>
</evidence>
<comment type="catalytic activity">
    <reaction evidence="14">
        <text>[GlcNAc-(1-&gt;4)-Mur2Ac(oyl-L-Ala-gamma-D-Glu-L-Lys-D-Ala-D-Ala)](n)-di-trans,octa-cis-undecaprenyl diphosphate + beta-D-GlcNAc-(1-&gt;4)-Mur2Ac(oyl-L-Ala-gamma-D-Glu-L-Lys-D-Ala-D-Ala)-di-trans,octa-cis-undecaprenyl diphosphate = [GlcNAc-(1-&gt;4)-Mur2Ac(oyl-L-Ala-gamma-D-Glu-L-Lys-D-Ala-D-Ala)](n+1)-di-trans,octa-cis-undecaprenyl diphosphate + di-trans,octa-cis-undecaprenyl diphosphate + H(+)</text>
        <dbReference type="Rhea" id="RHEA:23708"/>
        <dbReference type="Rhea" id="RHEA-COMP:9602"/>
        <dbReference type="Rhea" id="RHEA-COMP:9603"/>
        <dbReference type="ChEBI" id="CHEBI:15378"/>
        <dbReference type="ChEBI" id="CHEBI:58405"/>
        <dbReference type="ChEBI" id="CHEBI:60033"/>
        <dbReference type="ChEBI" id="CHEBI:78435"/>
        <dbReference type="EC" id="2.4.99.28"/>
    </reaction>
</comment>
<keyword evidence="10" id="KW-0573">Peptidoglycan synthesis</keyword>
<comment type="catalytic activity">
    <reaction evidence="13">
        <text>Preferential cleavage: (Ac)2-L-Lys-D-Ala-|-D-Ala. Also transpeptidation of peptidyl-alanyl moieties that are N-acyl substituents of D-alanine.</text>
        <dbReference type="EC" id="3.4.16.4"/>
    </reaction>
</comment>
<comment type="similarity">
    <text evidence="2">In the C-terminal section; belongs to the transpeptidase family.</text>
</comment>
<evidence type="ECO:0000256" key="2">
    <source>
        <dbReference type="ARBA" id="ARBA00007090"/>
    </source>
</evidence>
<feature type="domain" description="Penicillin-binding protein transpeptidase" evidence="16">
    <location>
        <begin position="340"/>
        <end position="582"/>
    </location>
</feature>
<evidence type="ECO:0000256" key="15">
    <source>
        <dbReference type="SAM" id="MobiDB-lite"/>
    </source>
</evidence>
<feature type="compositionally biased region" description="Polar residues" evidence="15">
    <location>
        <begin position="636"/>
        <end position="647"/>
    </location>
</feature>
<evidence type="ECO:0000256" key="3">
    <source>
        <dbReference type="ARBA" id="ARBA00007739"/>
    </source>
</evidence>
<dbReference type="InterPro" id="IPR001460">
    <property type="entry name" value="PCN-bd_Tpept"/>
</dbReference>
<dbReference type="Gene3D" id="1.10.3810.10">
    <property type="entry name" value="Biosynthetic peptidoglycan transglycosylase-like"/>
    <property type="match status" value="1"/>
</dbReference>
<proteinExistence type="inferred from homology"/>
<dbReference type="GO" id="GO:0008955">
    <property type="term" value="F:peptidoglycan glycosyltransferase activity"/>
    <property type="evidence" value="ECO:0007669"/>
    <property type="project" value="UniProtKB-EC"/>
</dbReference>
<dbReference type="InterPro" id="IPR012338">
    <property type="entry name" value="Beta-lactam/transpept-like"/>
</dbReference>
<dbReference type="GO" id="GO:0009252">
    <property type="term" value="P:peptidoglycan biosynthetic process"/>
    <property type="evidence" value="ECO:0007669"/>
    <property type="project" value="UniProtKB-KW"/>
</dbReference>
<evidence type="ECO:0000313" key="18">
    <source>
        <dbReference type="EMBL" id="MBI3016308.1"/>
    </source>
</evidence>
<name>A0A932GSM3_UNCTE</name>